<feature type="compositionally biased region" description="Acidic residues" evidence="3">
    <location>
        <begin position="164"/>
        <end position="177"/>
    </location>
</feature>
<dbReference type="InterPro" id="IPR050832">
    <property type="entry name" value="Bact_Acetyltransf"/>
</dbReference>
<dbReference type="EMBL" id="AOHV01000040">
    <property type="protein sequence ID" value="ELY34700.1"/>
    <property type="molecule type" value="Genomic_DNA"/>
</dbReference>
<accession>D8J805</accession>
<dbReference type="InterPro" id="IPR016181">
    <property type="entry name" value="Acyl_CoA_acyltransferase"/>
</dbReference>
<proteinExistence type="predicted"/>
<reference evidence="6 8" key="2">
    <citation type="journal article" date="2014" name="PLoS Genet.">
        <title>Phylogenetically driven sequencing of extremely halophilic archaea reveals strategies for static and dynamic osmo-response.</title>
        <authorList>
            <person name="Becker E.A."/>
            <person name="Seitzer P.M."/>
            <person name="Tritt A."/>
            <person name="Larsen D."/>
            <person name="Krusor M."/>
            <person name="Yao A.I."/>
            <person name="Wu D."/>
            <person name="Madern D."/>
            <person name="Eisen J.A."/>
            <person name="Darling A.E."/>
            <person name="Facciotti M.T."/>
        </authorList>
    </citation>
    <scope>NUCLEOTIDE SEQUENCE [LARGE SCALE GENOMIC DNA]</scope>
    <source>
        <strain evidence="6">B3</strain>
        <strain evidence="8">DSM 18796 / CECT 7217 / JCM 14584 / KCTC 4019 / B3</strain>
    </source>
</reference>
<dbReference type="Proteomes" id="UP000000390">
    <property type="component" value="Chromosome"/>
</dbReference>
<evidence type="ECO:0000256" key="1">
    <source>
        <dbReference type="ARBA" id="ARBA00022679"/>
    </source>
</evidence>
<dbReference type="Pfam" id="PF00583">
    <property type="entry name" value="Acetyltransf_1"/>
    <property type="match status" value="1"/>
</dbReference>
<dbReference type="InterPro" id="IPR043854">
    <property type="entry name" value="DUF5816"/>
</dbReference>
<dbReference type="STRING" id="795797.HacjB3_03635"/>
<evidence type="ECO:0000313" key="8">
    <source>
        <dbReference type="Proteomes" id="UP000011645"/>
    </source>
</evidence>
<dbReference type="SUPFAM" id="SSF55729">
    <property type="entry name" value="Acyl-CoA N-acyltransferases (Nat)"/>
    <property type="match status" value="1"/>
</dbReference>
<dbReference type="PANTHER" id="PTHR43877">
    <property type="entry name" value="AMINOALKYLPHOSPHONATE N-ACETYLTRANSFERASE-RELATED-RELATED"/>
    <property type="match status" value="1"/>
</dbReference>
<reference evidence="5 7" key="1">
    <citation type="journal article" date="2010" name="J. Bacteriol.">
        <title>Complete genome sequence of Halalkalicoccus jeotgali B3(T), an extremely halophilic archaeon.</title>
        <authorList>
            <person name="Roh S.W."/>
            <person name="Nam Y.D."/>
            <person name="Nam S.H."/>
            <person name="Choi S.H."/>
            <person name="Park H.S."/>
            <person name="Bae J.W."/>
        </authorList>
    </citation>
    <scope>NUCLEOTIDE SEQUENCE [LARGE SCALE GENOMIC DNA]</scope>
    <source>
        <strain evidence="5">B3</strain>
        <strain evidence="7">DSM 18796 / CECT 7217 / JCM 14584 / KCTC 4019 / B3</strain>
    </source>
</reference>
<dbReference type="eggNOG" id="arCOG00844">
    <property type="taxonomic scope" value="Archaea"/>
</dbReference>
<dbReference type="HOGENOM" id="CLU_013985_18_3_2"/>
<organism evidence="5 7">
    <name type="scientific">Halalkalicoccus jeotgali (strain DSM 18796 / CECT 7217 / JCM 14584 / KCTC 4019 / B3)</name>
    <dbReference type="NCBI Taxonomy" id="795797"/>
    <lineage>
        <taxon>Archaea</taxon>
        <taxon>Methanobacteriati</taxon>
        <taxon>Methanobacteriota</taxon>
        <taxon>Stenosarchaea group</taxon>
        <taxon>Halobacteria</taxon>
        <taxon>Halobacteriales</taxon>
        <taxon>Halococcaceae</taxon>
        <taxon>Halalkalicoccus</taxon>
    </lineage>
</organism>
<dbReference type="GO" id="GO:0016747">
    <property type="term" value="F:acyltransferase activity, transferring groups other than amino-acyl groups"/>
    <property type="evidence" value="ECO:0007669"/>
    <property type="project" value="InterPro"/>
</dbReference>
<feature type="region of interest" description="Disordered" evidence="3">
    <location>
        <begin position="164"/>
        <end position="187"/>
    </location>
</feature>
<dbReference type="Proteomes" id="UP000011645">
    <property type="component" value="Unassembled WGS sequence"/>
</dbReference>
<keyword evidence="8" id="KW-1185">Reference proteome</keyword>
<evidence type="ECO:0000313" key="7">
    <source>
        <dbReference type="Proteomes" id="UP000000390"/>
    </source>
</evidence>
<dbReference type="KEGG" id="hje:HacjB3_03635"/>
<dbReference type="CDD" id="cd04301">
    <property type="entry name" value="NAT_SF"/>
    <property type="match status" value="1"/>
</dbReference>
<keyword evidence="2" id="KW-0012">Acyltransferase</keyword>
<keyword evidence="1 6" id="KW-0808">Transferase</keyword>
<dbReference type="RefSeq" id="WP_008417918.1">
    <property type="nucleotide sequence ID" value="NC_014297.1"/>
</dbReference>
<evidence type="ECO:0000256" key="3">
    <source>
        <dbReference type="SAM" id="MobiDB-lite"/>
    </source>
</evidence>
<dbReference type="OrthoDB" id="156446at2157"/>
<dbReference type="eggNOG" id="arCOG04563">
    <property type="taxonomic scope" value="Archaea"/>
</dbReference>
<evidence type="ECO:0000313" key="5">
    <source>
        <dbReference type="EMBL" id="ADJ14118.1"/>
    </source>
</evidence>
<dbReference type="AlphaFoldDB" id="D8J805"/>
<dbReference type="InterPro" id="IPR000182">
    <property type="entry name" value="GNAT_dom"/>
</dbReference>
<protein>
    <submittedName>
        <fullName evidence="5">Protein N-acetyltransferase-like protein</fullName>
    </submittedName>
</protein>
<dbReference type="GeneID" id="9418525"/>
<sequence length="257" mass="28349">MGVETDVMEITDATAEDTQAIRSVAERSMEASYAVSPDTLEAILDEQFDSERLTDLIESDDWILLVATDEDEVAGFVEAEIDDGVGMLTWLHVATEFRGMGAGSGLFEAARERLHEAGVSGVRARELADNAEGQGFFEYFGFEKAEQDRIEIAGEDLVVDVFAESESDTEGEDETDSEPQGTVETDDGTVYVDRDEELAGESGPFFVAYTDEDYEQQYSFYCGNCESIVEAVDGMDRIECENCGNLNRPDEWDGGYL</sequence>
<name>D8J805_HALJB</name>
<gene>
    <name evidence="5" type="ordered locus">HacjB3_03635</name>
    <name evidence="6" type="ORF">C497_15658</name>
</gene>
<dbReference type="EMBL" id="CP002062">
    <property type="protein sequence ID" value="ADJ14118.1"/>
    <property type="molecule type" value="Genomic_DNA"/>
</dbReference>
<evidence type="ECO:0000256" key="2">
    <source>
        <dbReference type="ARBA" id="ARBA00023315"/>
    </source>
</evidence>
<dbReference type="PROSITE" id="PS51186">
    <property type="entry name" value="GNAT"/>
    <property type="match status" value="1"/>
</dbReference>
<dbReference type="Gene3D" id="3.40.630.30">
    <property type="match status" value="1"/>
</dbReference>
<evidence type="ECO:0000259" key="4">
    <source>
        <dbReference type="PROSITE" id="PS51186"/>
    </source>
</evidence>
<dbReference type="PATRIC" id="fig|795797.18.peg.729"/>
<dbReference type="Pfam" id="PF19133">
    <property type="entry name" value="DUF5816"/>
    <property type="match status" value="1"/>
</dbReference>
<evidence type="ECO:0000313" key="6">
    <source>
        <dbReference type="EMBL" id="ELY34700.1"/>
    </source>
</evidence>
<feature type="domain" description="N-acetyltransferase" evidence="4">
    <location>
        <begin position="19"/>
        <end position="164"/>
    </location>
</feature>